<dbReference type="PROSITE" id="PS51384">
    <property type="entry name" value="FAD_FR"/>
    <property type="match status" value="1"/>
</dbReference>
<dbReference type="Gene3D" id="2.40.30.10">
    <property type="entry name" value="Translation factors"/>
    <property type="match status" value="1"/>
</dbReference>
<dbReference type="GO" id="GO:0016491">
    <property type="term" value="F:oxidoreductase activity"/>
    <property type="evidence" value="ECO:0007669"/>
    <property type="project" value="InterPro"/>
</dbReference>
<dbReference type="InterPro" id="IPR013113">
    <property type="entry name" value="SIP_FAD-bd"/>
</dbReference>
<organism evidence="3 4">
    <name type="scientific">Tsukamurella pseudospumae</name>
    <dbReference type="NCBI Taxonomy" id="239498"/>
    <lineage>
        <taxon>Bacteria</taxon>
        <taxon>Bacillati</taxon>
        <taxon>Actinomycetota</taxon>
        <taxon>Actinomycetes</taxon>
        <taxon>Mycobacteriales</taxon>
        <taxon>Tsukamurellaceae</taxon>
        <taxon>Tsukamurella</taxon>
    </lineage>
</organism>
<dbReference type="InterPro" id="IPR007037">
    <property type="entry name" value="SIP_rossman_dom"/>
</dbReference>
<dbReference type="CDD" id="cd06193">
    <property type="entry name" value="siderophore_interacting"/>
    <property type="match status" value="1"/>
</dbReference>
<protein>
    <submittedName>
        <fullName evidence="3">Phage tail protein</fullName>
    </submittedName>
</protein>
<dbReference type="STRING" id="239498.AXK60_06380"/>
<dbReference type="InterPro" id="IPR039261">
    <property type="entry name" value="FNR_nucleotide-bd"/>
</dbReference>
<dbReference type="Gene3D" id="3.40.50.80">
    <property type="entry name" value="Nucleotide-binding domain of ferredoxin-NADP reductase (FNR) module"/>
    <property type="match status" value="1"/>
</dbReference>
<reference evidence="3" key="3">
    <citation type="submission" date="2016-02" db="EMBL/GenBank/DDBJ databases">
        <authorList>
            <person name="Teng J.L."/>
            <person name="Yang Y."/>
            <person name="Huang Y."/>
            <person name="Guo F."/>
            <person name="Wei W."/>
            <person name="Chen J.H."/>
            <person name="Wong S.Y."/>
            <person name="Lau S.K."/>
            <person name="Woo P.C."/>
        </authorList>
    </citation>
    <scope>NUCLEOTIDE SEQUENCE</scope>
    <source>
        <strain evidence="3">JCM 15929</strain>
    </source>
</reference>
<dbReference type="GO" id="GO:0051537">
    <property type="term" value="F:2 iron, 2 sulfur cluster binding"/>
    <property type="evidence" value="ECO:0007669"/>
    <property type="project" value="UniProtKB-KW"/>
</dbReference>
<sequence length="288" mass="32070">MARTDHRARHHERIAEVLGGATEGAERVPYPIGMRELEIRGTRRVGAGLIRVTLGGPELEGFQTHAADDHIKFLYPEESGELNLPRKDGLMLHWPRDPRPITREYTVRRYDAAAGELDIDIALHPGGLGSDWAEAVAPGARIHVAGPPGGVIVPPRYDRYLMAGDITALPAMDRWLEELPRDAAGWALIEVIDASEEIPLDPPPGFQVRWLHRGEAAPGTSDVLERAVAELPQEVPDGERWYCWLAGEAGVLKPLRRWVAEAWKLPKHDQDITGYWKLGVADFDEDDH</sequence>
<keyword evidence="5" id="KW-1185">Reference proteome</keyword>
<dbReference type="PANTHER" id="PTHR30157">
    <property type="entry name" value="FERRIC REDUCTASE, NADPH-DEPENDENT"/>
    <property type="match status" value="1"/>
</dbReference>
<dbReference type="InterPro" id="IPR039374">
    <property type="entry name" value="SIP_fam"/>
</dbReference>
<dbReference type="InterPro" id="IPR017938">
    <property type="entry name" value="Riboflavin_synthase-like_b-brl"/>
</dbReference>
<comment type="caution">
    <text evidence="3">The sequence shown here is derived from an EMBL/GenBank/DDBJ whole genome shotgun (WGS) entry which is preliminary data.</text>
</comment>
<dbReference type="InterPro" id="IPR017927">
    <property type="entry name" value="FAD-bd_FR_type"/>
</dbReference>
<feature type="domain" description="FAD-binding FR-type" evidence="1">
    <location>
        <begin position="32"/>
        <end position="154"/>
    </location>
</feature>
<dbReference type="EMBL" id="LSRF01000033">
    <property type="protein sequence ID" value="KXP10110.1"/>
    <property type="molecule type" value="Genomic_DNA"/>
</dbReference>
<evidence type="ECO:0000313" key="4">
    <source>
        <dbReference type="Proteomes" id="UP000070258"/>
    </source>
</evidence>
<dbReference type="Proteomes" id="UP000070409">
    <property type="component" value="Unassembled WGS sequence"/>
</dbReference>
<proteinExistence type="predicted"/>
<name>A0A138AI71_9ACTN</name>
<evidence type="ECO:0000313" key="3">
    <source>
        <dbReference type="EMBL" id="KXP10110.1"/>
    </source>
</evidence>
<evidence type="ECO:0000259" key="1">
    <source>
        <dbReference type="PROSITE" id="PS51384"/>
    </source>
</evidence>
<gene>
    <name evidence="3" type="ORF">AXK60_06380</name>
    <name evidence="2" type="ORF">AXK61_03025</name>
</gene>
<dbReference type="Pfam" id="PF04954">
    <property type="entry name" value="SIP"/>
    <property type="match status" value="1"/>
</dbReference>
<reference evidence="4" key="2">
    <citation type="submission" date="2016-02" db="EMBL/GenBank/DDBJ databases">
        <authorList>
            <person name="Wen L."/>
            <person name="He K."/>
            <person name="Yang H."/>
        </authorList>
    </citation>
    <scope>NUCLEOTIDE SEQUENCE [LARGE SCALE GENOMIC DNA]</scope>
    <source>
        <strain evidence="4">JCM 15929</strain>
    </source>
</reference>
<dbReference type="RefSeq" id="WP_068571147.1">
    <property type="nucleotide sequence ID" value="NZ_LSRE01000012.1"/>
</dbReference>
<dbReference type="PANTHER" id="PTHR30157:SF0">
    <property type="entry name" value="NADPH-DEPENDENT FERRIC-CHELATE REDUCTASE"/>
    <property type="match status" value="1"/>
</dbReference>
<reference evidence="2 5" key="1">
    <citation type="submission" date="2016-02" db="EMBL/GenBank/DDBJ databases">
        <authorList>
            <person name="Teng J.L."/>
            <person name="Tang Y."/>
            <person name="Huang Y."/>
            <person name="Guo F."/>
            <person name="Wei W."/>
            <person name="Chen J.H."/>
            <person name="Wong S.Y."/>
            <person name="Lau S.K."/>
            <person name="Woo P.C."/>
        </authorList>
    </citation>
    <scope>NUCLEOTIDE SEQUENCE [LARGE SCALE GENOMIC DNA]</scope>
    <source>
        <strain evidence="2 5">JCM 13375</strain>
    </source>
</reference>
<dbReference type="AlphaFoldDB" id="A0A138AI71"/>
<dbReference type="OrthoDB" id="9814826at2"/>
<evidence type="ECO:0000313" key="5">
    <source>
        <dbReference type="Proteomes" id="UP000070409"/>
    </source>
</evidence>
<dbReference type="SUPFAM" id="SSF63380">
    <property type="entry name" value="Riboflavin synthase domain-like"/>
    <property type="match status" value="1"/>
</dbReference>
<accession>A0A138AI71</accession>
<dbReference type="Pfam" id="PF08021">
    <property type="entry name" value="FAD_binding_9"/>
    <property type="match status" value="1"/>
</dbReference>
<dbReference type="EMBL" id="LSRE01000012">
    <property type="protein sequence ID" value="KXO98576.1"/>
    <property type="molecule type" value="Genomic_DNA"/>
</dbReference>
<dbReference type="Proteomes" id="UP000070258">
    <property type="component" value="Unassembled WGS sequence"/>
</dbReference>
<evidence type="ECO:0000313" key="2">
    <source>
        <dbReference type="EMBL" id="KXO98576.1"/>
    </source>
</evidence>